<gene>
    <name evidence="2" type="ORF">J1N35_023677</name>
</gene>
<evidence type="ECO:0000313" key="3">
    <source>
        <dbReference type="Proteomes" id="UP000828251"/>
    </source>
</evidence>
<feature type="region of interest" description="Disordered" evidence="1">
    <location>
        <begin position="22"/>
        <end position="73"/>
    </location>
</feature>
<sequence length="73" mass="7882">MERHSFSFLSFERSSLGFQNRPLKRLKTGERRRKKGPSMASTVSPTEGVTINKCGGTSLNGGGSPVVVVSEDP</sequence>
<evidence type="ECO:0000313" key="2">
    <source>
        <dbReference type="EMBL" id="KAH1083916.1"/>
    </source>
</evidence>
<keyword evidence="3" id="KW-1185">Reference proteome</keyword>
<organism evidence="2 3">
    <name type="scientific">Gossypium stocksii</name>
    <dbReference type="NCBI Taxonomy" id="47602"/>
    <lineage>
        <taxon>Eukaryota</taxon>
        <taxon>Viridiplantae</taxon>
        <taxon>Streptophyta</taxon>
        <taxon>Embryophyta</taxon>
        <taxon>Tracheophyta</taxon>
        <taxon>Spermatophyta</taxon>
        <taxon>Magnoliopsida</taxon>
        <taxon>eudicotyledons</taxon>
        <taxon>Gunneridae</taxon>
        <taxon>Pentapetalae</taxon>
        <taxon>rosids</taxon>
        <taxon>malvids</taxon>
        <taxon>Malvales</taxon>
        <taxon>Malvaceae</taxon>
        <taxon>Malvoideae</taxon>
        <taxon>Gossypium</taxon>
    </lineage>
</organism>
<comment type="caution">
    <text evidence="2">The sequence shown here is derived from an EMBL/GenBank/DDBJ whole genome shotgun (WGS) entry which is preliminary data.</text>
</comment>
<dbReference type="AlphaFoldDB" id="A0A9D4A2B3"/>
<proteinExistence type="predicted"/>
<dbReference type="EMBL" id="JAIQCV010000007">
    <property type="protein sequence ID" value="KAH1083916.1"/>
    <property type="molecule type" value="Genomic_DNA"/>
</dbReference>
<dbReference type="Proteomes" id="UP000828251">
    <property type="component" value="Unassembled WGS sequence"/>
</dbReference>
<feature type="compositionally biased region" description="Polar residues" evidence="1">
    <location>
        <begin position="39"/>
        <end position="49"/>
    </location>
</feature>
<feature type="compositionally biased region" description="Basic residues" evidence="1">
    <location>
        <begin position="22"/>
        <end position="36"/>
    </location>
</feature>
<accession>A0A9D4A2B3</accession>
<name>A0A9D4A2B3_9ROSI</name>
<protein>
    <submittedName>
        <fullName evidence="2">Uncharacterized protein</fullName>
    </submittedName>
</protein>
<evidence type="ECO:0000256" key="1">
    <source>
        <dbReference type="SAM" id="MobiDB-lite"/>
    </source>
</evidence>
<reference evidence="2 3" key="1">
    <citation type="journal article" date="2021" name="Plant Biotechnol. J.">
        <title>Multi-omics assisted identification of the key and species-specific regulatory components of drought-tolerant mechanisms in Gossypium stocksii.</title>
        <authorList>
            <person name="Yu D."/>
            <person name="Ke L."/>
            <person name="Zhang D."/>
            <person name="Wu Y."/>
            <person name="Sun Y."/>
            <person name="Mei J."/>
            <person name="Sun J."/>
            <person name="Sun Y."/>
        </authorList>
    </citation>
    <scope>NUCLEOTIDE SEQUENCE [LARGE SCALE GENOMIC DNA]</scope>
    <source>
        <strain evidence="3">cv. E1</strain>
        <tissue evidence="2">Leaf</tissue>
    </source>
</reference>